<gene>
    <name evidence="14" type="ordered locus">Mahau_2477</name>
</gene>
<dbReference type="PROSITE" id="PS51898">
    <property type="entry name" value="TYR_RECOMBINASE"/>
    <property type="match status" value="1"/>
</dbReference>
<dbReference type="PANTHER" id="PTHR30349:SF77">
    <property type="entry name" value="TYROSINE RECOMBINASE XERC"/>
    <property type="match status" value="1"/>
</dbReference>
<evidence type="ECO:0000256" key="8">
    <source>
        <dbReference type="ARBA" id="ARBA00023125"/>
    </source>
</evidence>
<evidence type="ECO:0000256" key="7">
    <source>
        <dbReference type="ARBA" id="ARBA00022908"/>
    </source>
</evidence>
<dbReference type="RefSeq" id="WP_013782061.1">
    <property type="nucleotide sequence ID" value="NC_015520.1"/>
</dbReference>
<feature type="domain" description="Core-binding (CB)" evidence="13">
    <location>
        <begin position="1"/>
        <end position="87"/>
    </location>
</feature>
<dbReference type="InterPro" id="IPR044068">
    <property type="entry name" value="CB"/>
</dbReference>
<evidence type="ECO:0000256" key="11">
    <source>
        <dbReference type="PROSITE-ProRule" id="PRU01248"/>
    </source>
</evidence>
<dbReference type="PANTHER" id="PTHR30349">
    <property type="entry name" value="PHAGE INTEGRASE-RELATED"/>
    <property type="match status" value="1"/>
</dbReference>
<dbReference type="EMBL" id="CP002360">
    <property type="protein sequence ID" value="AEE97635.1"/>
    <property type="molecule type" value="Genomic_DNA"/>
</dbReference>
<keyword evidence="5" id="KW-0132">Cell division</keyword>
<evidence type="ECO:0000256" key="3">
    <source>
        <dbReference type="ARBA" id="ARBA00008857"/>
    </source>
</evidence>
<evidence type="ECO:0000256" key="9">
    <source>
        <dbReference type="ARBA" id="ARBA00023172"/>
    </source>
</evidence>
<keyword evidence="7" id="KW-0229">DNA integration</keyword>
<evidence type="ECO:0000256" key="6">
    <source>
        <dbReference type="ARBA" id="ARBA00022829"/>
    </source>
</evidence>
<dbReference type="InterPro" id="IPR011010">
    <property type="entry name" value="DNA_brk_join_enz"/>
</dbReference>
<dbReference type="AlphaFoldDB" id="F3ZXF4"/>
<proteinExistence type="inferred from homology"/>
<comment type="subcellular location">
    <subcellularLocation>
        <location evidence="2">Cytoplasm</location>
    </subcellularLocation>
</comment>
<dbReference type="PROSITE" id="PS51900">
    <property type="entry name" value="CB"/>
    <property type="match status" value="1"/>
</dbReference>
<dbReference type="Pfam" id="PF02899">
    <property type="entry name" value="Phage_int_SAM_1"/>
    <property type="match status" value="1"/>
</dbReference>
<evidence type="ECO:0000256" key="2">
    <source>
        <dbReference type="ARBA" id="ARBA00004496"/>
    </source>
</evidence>
<keyword evidence="4" id="KW-0963">Cytoplasm</keyword>
<evidence type="ECO:0000256" key="4">
    <source>
        <dbReference type="ARBA" id="ARBA00022490"/>
    </source>
</evidence>
<keyword evidence="15" id="KW-1185">Reference proteome</keyword>
<comment type="function">
    <text evidence="1">Site-specific tyrosine recombinase, which acts by catalyzing the cutting and rejoining of the recombining DNA molecules.</text>
</comment>
<name>F3ZXF4_MAHA5</name>
<comment type="similarity">
    <text evidence="3">Belongs to the 'phage' integrase family.</text>
</comment>
<dbReference type="GO" id="GO:0051301">
    <property type="term" value="P:cell division"/>
    <property type="evidence" value="ECO:0007669"/>
    <property type="project" value="UniProtKB-KW"/>
</dbReference>
<evidence type="ECO:0000256" key="1">
    <source>
        <dbReference type="ARBA" id="ARBA00003283"/>
    </source>
</evidence>
<evidence type="ECO:0000256" key="10">
    <source>
        <dbReference type="ARBA" id="ARBA00023306"/>
    </source>
</evidence>
<feature type="domain" description="Tyr recombinase" evidence="12">
    <location>
        <begin position="109"/>
        <end position="286"/>
    </location>
</feature>
<evidence type="ECO:0000259" key="13">
    <source>
        <dbReference type="PROSITE" id="PS51900"/>
    </source>
</evidence>
<dbReference type="SUPFAM" id="SSF56349">
    <property type="entry name" value="DNA breaking-rejoining enzymes"/>
    <property type="match status" value="1"/>
</dbReference>
<dbReference type="InterPro" id="IPR004107">
    <property type="entry name" value="Integrase_SAM-like_N"/>
</dbReference>
<dbReference type="GO" id="GO:0015074">
    <property type="term" value="P:DNA integration"/>
    <property type="evidence" value="ECO:0007669"/>
    <property type="project" value="UniProtKB-KW"/>
</dbReference>
<dbReference type="InterPro" id="IPR010998">
    <property type="entry name" value="Integrase_recombinase_N"/>
</dbReference>
<reference evidence="15" key="1">
    <citation type="submission" date="2010-11" db="EMBL/GenBank/DDBJ databases">
        <title>The complete genome of Mahella australiensis DSM 15567.</title>
        <authorList>
            <consortium name="US DOE Joint Genome Institute (JGI-PGF)"/>
            <person name="Lucas S."/>
            <person name="Copeland A."/>
            <person name="Lapidus A."/>
            <person name="Bruce D."/>
            <person name="Goodwin L."/>
            <person name="Pitluck S."/>
            <person name="Kyrpides N."/>
            <person name="Mavromatis K."/>
            <person name="Pagani I."/>
            <person name="Ivanova N."/>
            <person name="Teshima H."/>
            <person name="Brettin T."/>
            <person name="Detter J.C."/>
            <person name="Han C."/>
            <person name="Tapia R."/>
            <person name="Land M."/>
            <person name="Hauser L."/>
            <person name="Markowitz V."/>
            <person name="Cheng J.-F."/>
            <person name="Hugenholtz P."/>
            <person name="Woyke T."/>
            <person name="Wu D."/>
            <person name="Spring S."/>
            <person name="Pukall R."/>
            <person name="Steenblock K."/>
            <person name="Schneider S."/>
            <person name="Klenk H.-P."/>
            <person name="Eisen J.A."/>
        </authorList>
    </citation>
    <scope>NUCLEOTIDE SEQUENCE [LARGE SCALE GENOMIC DNA]</scope>
    <source>
        <strain evidence="15">DSM 15567 / CIP 107919 / 50-1 BON</strain>
    </source>
</reference>
<keyword evidence="10" id="KW-0131">Cell cycle</keyword>
<reference evidence="14 15" key="2">
    <citation type="journal article" date="2011" name="Stand. Genomic Sci.">
        <title>Complete genome sequence of Mahella australiensis type strain (50-1 BON).</title>
        <authorList>
            <person name="Sikorski J."/>
            <person name="Teshima H."/>
            <person name="Nolan M."/>
            <person name="Lucas S."/>
            <person name="Hammon N."/>
            <person name="Deshpande S."/>
            <person name="Cheng J.F."/>
            <person name="Pitluck S."/>
            <person name="Liolios K."/>
            <person name="Pagani I."/>
            <person name="Ivanova N."/>
            <person name="Huntemann M."/>
            <person name="Mavromatis K."/>
            <person name="Ovchinikova G."/>
            <person name="Pati A."/>
            <person name="Tapia R."/>
            <person name="Han C."/>
            <person name="Goodwin L."/>
            <person name="Chen A."/>
            <person name="Palaniappan K."/>
            <person name="Land M."/>
            <person name="Hauser L."/>
            <person name="Ngatchou-Djao O.D."/>
            <person name="Rohde M."/>
            <person name="Pukall R."/>
            <person name="Spring S."/>
            <person name="Abt B."/>
            <person name="Goker M."/>
            <person name="Detter J.C."/>
            <person name="Woyke T."/>
            <person name="Bristow J."/>
            <person name="Markowitz V."/>
            <person name="Hugenholtz P."/>
            <person name="Eisen J.A."/>
            <person name="Kyrpides N.C."/>
            <person name="Klenk H.P."/>
            <person name="Lapidus A."/>
        </authorList>
    </citation>
    <scope>NUCLEOTIDE SEQUENCE [LARGE SCALE GENOMIC DNA]</scope>
    <source>
        <strain evidence="15">DSM 15567 / CIP 107919 / 50-1 BON</strain>
    </source>
</reference>
<evidence type="ECO:0000313" key="14">
    <source>
        <dbReference type="EMBL" id="AEE97635.1"/>
    </source>
</evidence>
<dbReference type="HOGENOM" id="CLU_027562_9_2_9"/>
<accession>F3ZXF4</accession>
<dbReference type="eggNOG" id="COG4974">
    <property type="taxonomic scope" value="Bacteria"/>
</dbReference>
<sequence>MFDHLDEFKNELLRQEKSLHTVRAYVSDVTEFIKWLTDMLGTEYSPDKITSVDIQEFRSYLHNIRQNKPTSVNRKLTALEQYCSVLESMGIIKNNPAIGVKKMRYQKQSQVEALDNKDLYKLKRMFYMEANKRDIAIFELMINTGLREAEVCNLQLSDVIVSDRKGTVIVRSGKGEKYREVPLNIDARKAITAYLEVRPDRGNYLFVSNKSDRLSESQLYRIIRKYADMADVNVYPHKLRHTFATKLLRDGGVDLVTVKELLGHTSINTTAIYTKANKQDMEKAVEKLET</sequence>
<dbReference type="InterPro" id="IPR013762">
    <property type="entry name" value="Integrase-like_cat_sf"/>
</dbReference>
<evidence type="ECO:0000313" key="15">
    <source>
        <dbReference type="Proteomes" id="UP000008457"/>
    </source>
</evidence>
<evidence type="ECO:0000259" key="12">
    <source>
        <dbReference type="PROSITE" id="PS51898"/>
    </source>
</evidence>
<dbReference type="STRING" id="697281.Mahau_2477"/>
<dbReference type="InterPro" id="IPR050090">
    <property type="entry name" value="Tyrosine_recombinase_XerCD"/>
</dbReference>
<dbReference type="GO" id="GO:0007059">
    <property type="term" value="P:chromosome segregation"/>
    <property type="evidence" value="ECO:0007669"/>
    <property type="project" value="UniProtKB-KW"/>
</dbReference>
<dbReference type="InterPro" id="IPR002104">
    <property type="entry name" value="Integrase_catalytic"/>
</dbReference>
<keyword evidence="6" id="KW-0159">Chromosome partition</keyword>
<dbReference type="Gene3D" id="1.10.150.130">
    <property type="match status" value="1"/>
</dbReference>
<keyword evidence="8 11" id="KW-0238">DNA-binding</keyword>
<keyword evidence="9" id="KW-0233">DNA recombination</keyword>
<dbReference type="GO" id="GO:0005737">
    <property type="term" value="C:cytoplasm"/>
    <property type="evidence" value="ECO:0007669"/>
    <property type="project" value="UniProtKB-SubCell"/>
</dbReference>
<dbReference type="Gene3D" id="1.10.443.10">
    <property type="entry name" value="Intergrase catalytic core"/>
    <property type="match status" value="1"/>
</dbReference>
<dbReference type="GO" id="GO:0003677">
    <property type="term" value="F:DNA binding"/>
    <property type="evidence" value="ECO:0007669"/>
    <property type="project" value="UniProtKB-UniRule"/>
</dbReference>
<protein>
    <submittedName>
        <fullName evidence="14">Integrase family protein</fullName>
    </submittedName>
</protein>
<evidence type="ECO:0000256" key="5">
    <source>
        <dbReference type="ARBA" id="ARBA00022618"/>
    </source>
</evidence>
<dbReference type="GO" id="GO:0006310">
    <property type="term" value="P:DNA recombination"/>
    <property type="evidence" value="ECO:0007669"/>
    <property type="project" value="UniProtKB-KW"/>
</dbReference>
<dbReference type="KEGG" id="mas:Mahau_2477"/>
<dbReference type="Pfam" id="PF00589">
    <property type="entry name" value="Phage_integrase"/>
    <property type="match status" value="1"/>
</dbReference>
<organism evidence="14 15">
    <name type="scientific">Mahella australiensis (strain DSM 15567 / CIP 107919 / 50-1 BON)</name>
    <dbReference type="NCBI Taxonomy" id="697281"/>
    <lineage>
        <taxon>Bacteria</taxon>
        <taxon>Bacillati</taxon>
        <taxon>Bacillota</taxon>
        <taxon>Clostridia</taxon>
        <taxon>Thermoanaerobacterales</taxon>
        <taxon>Thermoanaerobacterales Family IV. Incertae Sedis</taxon>
        <taxon>Mahella</taxon>
    </lineage>
</organism>
<dbReference type="Proteomes" id="UP000008457">
    <property type="component" value="Chromosome"/>
</dbReference>